<keyword evidence="3" id="KW-1185">Reference proteome</keyword>
<comment type="caution">
    <text evidence="2">The sequence shown here is derived from an EMBL/GenBank/DDBJ whole genome shotgun (WGS) entry which is preliminary data.</text>
</comment>
<feature type="transmembrane region" description="Helical" evidence="1">
    <location>
        <begin position="20"/>
        <end position="38"/>
    </location>
</feature>
<gene>
    <name evidence="2" type="ORF">LQV63_03120</name>
</gene>
<name>A0ABS8YE17_9BACL</name>
<accession>A0ABS8YE17</accession>
<dbReference type="RefSeq" id="WP_233695608.1">
    <property type="nucleotide sequence ID" value="NZ_JAJNBZ010000002.1"/>
</dbReference>
<sequence length="429" mass="49919">MILNELKIYLKKHKLLTMVLYLQLTLFFIIIGTFISFIEQLNYESNGLQQIYEGKSIYQLLDGYYDGEVYQDFVSQPGYLERLKNYYNELNHTNDFDYLAMFNHHILLTDNGLPDEFIEGYEQGNRKYQTKIENATFTAVKSFQMNKQVLDFFGLVAVEGTTWSEHDFKGFEDTVPVLLGASYRNVFHIGDETTINFYNKSFNIKIIGFLKENSKLYFNNDTEFYLDKYILLPYREYDNKPTSEVDELFQQASYFAMINGYIITDNDPSSIQSMMQRINAIAQKSSIGSYSFIGLNPHFLKYRGLMTVLQEDKTLVQTVFLSTALLNLIIIVIILFLQQKKRLSFFAIHYINGATKVGLIKMQWIEIFSVMLAAYLTSFIVLDQILKIGDFKTQFIMFLICISMSIIICLLLASKLLFRPIMKDINIGD</sequence>
<evidence type="ECO:0008006" key="4">
    <source>
        <dbReference type="Google" id="ProtNLM"/>
    </source>
</evidence>
<evidence type="ECO:0000313" key="2">
    <source>
        <dbReference type="EMBL" id="MCE5168307.1"/>
    </source>
</evidence>
<feature type="transmembrane region" description="Helical" evidence="1">
    <location>
        <begin position="364"/>
        <end position="382"/>
    </location>
</feature>
<keyword evidence="1" id="KW-1133">Transmembrane helix</keyword>
<proteinExistence type="predicted"/>
<feature type="transmembrane region" description="Helical" evidence="1">
    <location>
        <begin position="315"/>
        <end position="337"/>
    </location>
</feature>
<organism evidence="2 3">
    <name type="scientific">Paenibacillus profundus</name>
    <dbReference type="NCBI Taxonomy" id="1173085"/>
    <lineage>
        <taxon>Bacteria</taxon>
        <taxon>Bacillati</taxon>
        <taxon>Bacillota</taxon>
        <taxon>Bacilli</taxon>
        <taxon>Bacillales</taxon>
        <taxon>Paenibacillaceae</taxon>
        <taxon>Paenibacillus</taxon>
    </lineage>
</organism>
<dbReference type="Proteomes" id="UP001199916">
    <property type="component" value="Unassembled WGS sequence"/>
</dbReference>
<reference evidence="2 3" key="1">
    <citation type="submission" date="2021-11" db="EMBL/GenBank/DDBJ databases">
        <title>Draft genome sequence of Paenibacillus profundus YoMME, a new Gram-positive bacteria with exoelectrogenic properties.</title>
        <authorList>
            <person name="Hubenova Y."/>
            <person name="Hubenova E."/>
            <person name="Manasiev Y."/>
            <person name="Peykov S."/>
            <person name="Mitov M."/>
        </authorList>
    </citation>
    <scope>NUCLEOTIDE SEQUENCE [LARGE SCALE GENOMIC DNA]</scope>
    <source>
        <strain evidence="2 3">YoMME</strain>
    </source>
</reference>
<keyword evidence="1" id="KW-0812">Transmembrane</keyword>
<feature type="transmembrane region" description="Helical" evidence="1">
    <location>
        <begin position="394"/>
        <end position="413"/>
    </location>
</feature>
<keyword evidence="1" id="KW-0472">Membrane</keyword>
<evidence type="ECO:0000256" key="1">
    <source>
        <dbReference type="SAM" id="Phobius"/>
    </source>
</evidence>
<protein>
    <recommendedName>
        <fullName evidence="4">ABC transporter permease</fullName>
    </recommendedName>
</protein>
<evidence type="ECO:0000313" key="3">
    <source>
        <dbReference type="Proteomes" id="UP001199916"/>
    </source>
</evidence>
<dbReference type="EMBL" id="JAJNBZ010000002">
    <property type="protein sequence ID" value="MCE5168307.1"/>
    <property type="molecule type" value="Genomic_DNA"/>
</dbReference>